<reference evidence="1" key="1">
    <citation type="submission" date="2021-03" db="EMBL/GenBank/DDBJ databases">
        <title>Genomic Encyclopedia of Type Strains, Phase IV (KMG-IV): sequencing the most valuable type-strain genomes for metagenomic binning, comparative biology and taxonomic classification.</title>
        <authorList>
            <person name="Goeker M."/>
        </authorList>
    </citation>
    <scope>NUCLEOTIDE SEQUENCE</scope>
    <source>
        <strain evidence="1">DSM 18131</strain>
    </source>
</reference>
<organism evidence="1 2">
    <name type="scientific">Ensifer adhaerens</name>
    <name type="common">Sinorhizobium morelense</name>
    <dbReference type="NCBI Taxonomy" id="106592"/>
    <lineage>
        <taxon>Bacteria</taxon>
        <taxon>Pseudomonadati</taxon>
        <taxon>Pseudomonadota</taxon>
        <taxon>Alphaproteobacteria</taxon>
        <taxon>Hyphomicrobiales</taxon>
        <taxon>Rhizobiaceae</taxon>
        <taxon>Sinorhizobium/Ensifer group</taxon>
        <taxon>Ensifer</taxon>
    </lineage>
</organism>
<evidence type="ECO:0000313" key="2">
    <source>
        <dbReference type="Proteomes" id="UP000823773"/>
    </source>
</evidence>
<sequence length="67" mass="7823">MHRRKPPIALACRRLRTRFCARRAQPTVFVIAVAGGRYKLRRRFPSDAFEREMLRSRIAGIGVDPRD</sequence>
<dbReference type="Proteomes" id="UP000823773">
    <property type="component" value="Unassembled WGS sequence"/>
</dbReference>
<gene>
    <name evidence="1" type="ORF">J2Z19_005687</name>
</gene>
<evidence type="ECO:0000313" key="1">
    <source>
        <dbReference type="EMBL" id="MBP1875939.1"/>
    </source>
</evidence>
<proteinExistence type="predicted"/>
<dbReference type="EMBL" id="JAGGJR010000013">
    <property type="protein sequence ID" value="MBP1875939.1"/>
    <property type="molecule type" value="Genomic_DNA"/>
</dbReference>
<protein>
    <submittedName>
        <fullName evidence="1">Uncharacterized protein</fullName>
    </submittedName>
</protein>
<name>A0ACC5T5K7_ENSAD</name>
<accession>A0ACC5T5K7</accession>
<comment type="caution">
    <text evidence="1">The sequence shown here is derived from an EMBL/GenBank/DDBJ whole genome shotgun (WGS) entry which is preliminary data.</text>
</comment>
<keyword evidence="2" id="KW-1185">Reference proteome</keyword>